<dbReference type="PROSITE" id="PS50219">
    <property type="entry name" value="CNH"/>
    <property type="match status" value="1"/>
</dbReference>
<dbReference type="GO" id="GO:0016020">
    <property type="term" value="C:membrane"/>
    <property type="evidence" value="ECO:0007669"/>
    <property type="project" value="TreeGrafter"/>
</dbReference>
<dbReference type="GO" id="GO:0015031">
    <property type="term" value="P:protein transport"/>
    <property type="evidence" value="ECO:0007669"/>
    <property type="project" value="UniProtKB-KW"/>
</dbReference>
<protein>
    <submittedName>
        <fullName evidence="6">Transforming growth factor-beta receptor-associated protein 1</fullName>
    </submittedName>
</protein>
<sequence>MDEFTDTLNPENTTYSAFPARSDGSPLPYSANKITALALSANLLFVGSEKGVVTQYMIEEQETDFTCFMYTELMARSVSETIIAKMDCCISINLLVLLSDRMLTLCDAEQLERSGLNLPSRDVVTFNLRTWDASSAKLSYALASKRIHIYLLTNHTSELIFETSIESVPKSLCLSTNFLGIVLPDRYLSVNLNDRTVTELLQLDPASTGSFMTVVEKDVFLVSGPGSLGVIVNATGTSRHNPIQMSPNVLEVFVWNDYIYTITDEFFTIHSLQSQTQIQTVLVNNATAACFNPEAMHFVFVSTWCPTSSPPTGLVAIGPERWDQFARKLILAGCLNEVRQLLIKQKHHMNVLVEQRPASSKNEQTIFLKRSRRVFGLLGFYYFEQGIFTSAQNFFEKGMIDIREVS</sequence>
<dbReference type="GO" id="GO:0006914">
    <property type="term" value="P:autophagy"/>
    <property type="evidence" value="ECO:0007669"/>
    <property type="project" value="TreeGrafter"/>
</dbReference>
<keyword evidence="3" id="KW-0963">Cytoplasm</keyword>
<dbReference type="Proteomes" id="UP000728185">
    <property type="component" value="Unassembled WGS sequence"/>
</dbReference>
<dbReference type="GO" id="GO:0005737">
    <property type="term" value="C:cytoplasm"/>
    <property type="evidence" value="ECO:0007669"/>
    <property type="project" value="UniProtKB-SubCell"/>
</dbReference>
<dbReference type="GO" id="GO:0034058">
    <property type="term" value="P:endosomal vesicle fusion"/>
    <property type="evidence" value="ECO:0007669"/>
    <property type="project" value="TreeGrafter"/>
</dbReference>
<evidence type="ECO:0000256" key="4">
    <source>
        <dbReference type="ARBA" id="ARBA00022927"/>
    </source>
</evidence>
<evidence type="ECO:0000313" key="6">
    <source>
        <dbReference type="EMBL" id="KAA0190013.1"/>
    </source>
</evidence>
<evidence type="ECO:0000256" key="1">
    <source>
        <dbReference type="ARBA" id="ARBA00004496"/>
    </source>
</evidence>
<keyword evidence="6" id="KW-0675">Receptor</keyword>
<dbReference type="EMBL" id="LUCM01007418">
    <property type="protein sequence ID" value="KAA0190013.1"/>
    <property type="molecule type" value="Genomic_DNA"/>
</dbReference>
<gene>
    <name evidence="6" type="ORF">FBUS_08233</name>
</gene>
<dbReference type="PANTHER" id="PTHR12894">
    <property type="entry name" value="CNH DOMAIN CONTAINING"/>
    <property type="match status" value="1"/>
</dbReference>
<dbReference type="AlphaFoldDB" id="A0A8E0RPT2"/>
<reference evidence="6" key="1">
    <citation type="submission" date="2019-05" db="EMBL/GenBank/DDBJ databases">
        <title>Annotation for the trematode Fasciolopsis buski.</title>
        <authorList>
            <person name="Choi Y.-J."/>
        </authorList>
    </citation>
    <scope>NUCLEOTIDE SEQUENCE</scope>
    <source>
        <strain evidence="6">HT</strain>
        <tissue evidence="6">Whole worm</tissue>
    </source>
</reference>
<evidence type="ECO:0000256" key="3">
    <source>
        <dbReference type="ARBA" id="ARBA00022490"/>
    </source>
</evidence>
<dbReference type="InterPro" id="IPR032914">
    <property type="entry name" value="Vam6/VPS39/TRAP1"/>
</dbReference>
<evidence type="ECO:0000256" key="2">
    <source>
        <dbReference type="ARBA" id="ARBA00022448"/>
    </source>
</evidence>
<dbReference type="OrthoDB" id="10258882at2759"/>
<evidence type="ECO:0000259" key="5">
    <source>
        <dbReference type="PROSITE" id="PS50219"/>
    </source>
</evidence>
<dbReference type="PANTHER" id="PTHR12894:SF27">
    <property type="entry name" value="TRANSFORMING GROWTH FACTOR-BETA RECEPTOR-ASSOCIATED PROTEIN 1"/>
    <property type="match status" value="1"/>
</dbReference>
<organism evidence="6 7">
    <name type="scientific">Fasciolopsis buskii</name>
    <dbReference type="NCBI Taxonomy" id="27845"/>
    <lineage>
        <taxon>Eukaryota</taxon>
        <taxon>Metazoa</taxon>
        <taxon>Spiralia</taxon>
        <taxon>Lophotrochozoa</taxon>
        <taxon>Platyhelminthes</taxon>
        <taxon>Trematoda</taxon>
        <taxon>Digenea</taxon>
        <taxon>Plagiorchiida</taxon>
        <taxon>Echinostomata</taxon>
        <taxon>Echinostomatoidea</taxon>
        <taxon>Fasciolidae</taxon>
        <taxon>Fasciolopsis</taxon>
    </lineage>
</organism>
<name>A0A8E0RPT2_9TREM</name>
<comment type="subcellular location">
    <subcellularLocation>
        <location evidence="1">Cytoplasm</location>
    </subcellularLocation>
</comment>
<feature type="domain" description="CNH" evidence="5">
    <location>
        <begin position="31"/>
        <end position="296"/>
    </location>
</feature>
<keyword evidence="4" id="KW-0653">Protein transport</keyword>
<keyword evidence="2" id="KW-0813">Transport</keyword>
<accession>A0A8E0RPT2</accession>
<evidence type="ECO:0000313" key="7">
    <source>
        <dbReference type="Proteomes" id="UP000728185"/>
    </source>
</evidence>
<comment type="caution">
    <text evidence="6">The sequence shown here is derived from an EMBL/GenBank/DDBJ whole genome shotgun (WGS) entry which is preliminary data.</text>
</comment>
<keyword evidence="7" id="KW-1185">Reference proteome</keyword>
<proteinExistence type="predicted"/>
<dbReference type="InterPro" id="IPR001180">
    <property type="entry name" value="CNH_dom"/>
</dbReference>